<sequence>MDINRYLFIFIGWLIRTSYQIECLQCTSPIRRSSHNWDHSCLDGTLLPLPCEGSIDISASTFKQCVSSLYRLGQRGSAGVLIYRGCTKMHSVPHDCDPPAPTIDVETTLNFYCSLACSIDGCNRHSVLFSMQFVLLMEIKK</sequence>
<proteinExistence type="predicted"/>
<dbReference type="Proteomes" id="UP000663870">
    <property type="component" value="Unassembled WGS sequence"/>
</dbReference>
<keyword evidence="1" id="KW-0732">Signal</keyword>
<organism evidence="2 3">
    <name type="scientific">Rotaria sordida</name>
    <dbReference type="NCBI Taxonomy" id="392033"/>
    <lineage>
        <taxon>Eukaryota</taxon>
        <taxon>Metazoa</taxon>
        <taxon>Spiralia</taxon>
        <taxon>Gnathifera</taxon>
        <taxon>Rotifera</taxon>
        <taxon>Eurotatoria</taxon>
        <taxon>Bdelloidea</taxon>
        <taxon>Philodinida</taxon>
        <taxon>Philodinidae</taxon>
        <taxon>Rotaria</taxon>
    </lineage>
</organism>
<evidence type="ECO:0000313" key="2">
    <source>
        <dbReference type="EMBL" id="CAF1255511.1"/>
    </source>
</evidence>
<feature type="chain" id="PRO_5032857992" description="Protein quiver" evidence="1">
    <location>
        <begin position="21"/>
        <end position="141"/>
    </location>
</feature>
<gene>
    <name evidence="2" type="ORF">JXQ802_LOCUS27208</name>
</gene>
<accession>A0A815AGC6</accession>
<reference evidence="2" key="1">
    <citation type="submission" date="2021-02" db="EMBL/GenBank/DDBJ databases">
        <authorList>
            <person name="Nowell W R."/>
        </authorList>
    </citation>
    <scope>NUCLEOTIDE SEQUENCE</scope>
</reference>
<comment type="caution">
    <text evidence="2">The sequence shown here is derived from an EMBL/GenBank/DDBJ whole genome shotgun (WGS) entry which is preliminary data.</text>
</comment>
<evidence type="ECO:0000256" key="1">
    <source>
        <dbReference type="SAM" id="SignalP"/>
    </source>
</evidence>
<evidence type="ECO:0000313" key="3">
    <source>
        <dbReference type="Proteomes" id="UP000663870"/>
    </source>
</evidence>
<feature type="signal peptide" evidence="1">
    <location>
        <begin position="1"/>
        <end position="20"/>
    </location>
</feature>
<keyword evidence="3" id="KW-1185">Reference proteome</keyword>
<name>A0A815AGC6_9BILA</name>
<evidence type="ECO:0008006" key="4">
    <source>
        <dbReference type="Google" id="ProtNLM"/>
    </source>
</evidence>
<dbReference type="AlphaFoldDB" id="A0A815AGC6"/>
<protein>
    <recommendedName>
        <fullName evidence="4">Protein quiver</fullName>
    </recommendedName>
</protein>
<dbReference type="EMBL" id="CAJNOL010000979">
    <property type="protein sequence ID" value="CAF1255511.1"/>
    <property type="molecule type" value="Genomic_DNA"/>
</dbReference>